<organism evidence="1 2">
    <name type="scientific">Asticcacaulis biprosthecium C19</name>
    <dbReference type="NCBI Taxonomy" id="715226"/>
    <lineage>
        <taxon>Bacteria</taxon>
        <taxon>Pseudomonadati</taxon>
        <taxon>Pseudomonadota</taxon>
        <taxon>Alphaproteobacteria</taxon>
        <taxon>Caulobacterales</taxon>
        <taxon>Caulobacteraceae</taxon>
        <taxon>Asticcacaulis</taxon>
    </lineage>
</organism>
<evidence type="ECO:0000313" key="2">
    <source>
        <dbReference type="Proteomes" id="UP000006512"/>
    </source>
</evidence>
<dbReference type="AlphaFoldDB" id="F4QL51"/>
<proteinExistence type="predicted"/>
<dbReference type="EMBL" id="GL883077">
    <property type="protein sequence ID" value="EGF93426.1"/>
    <property type="molecule type" value="Genomic_DNA"/>
</dbReference>
<dbReference type="STRING" id="715226.ABI_18660"/>
<evidence type="ECO:0000313" key="1">
    <source>
        <dbReference type="EMBL" id="EGF93426.1"/>
    </source>
</evidence>
<reference evidence="2" key="1">
    <citation type="submission" date="2011-03" db="EMBL/GenBank/DDBJ databases">
        <title>Draft genome sequence of Brevundimonas diminuta.</title>
        <authorList>
            <person name="Brown P.J.B."/>
            <person name="Buechlein A."/>
            <person name="Hemmerich C."/>
            <person name="Brun Y.V."/>
        </authorList>
    </citation>
    <scope>NUCLEOTIDE SEQUENCE [LARGE SCALE GENOMIC DNA]</scope>
    <source>
        <strain evidence="2">C19</strain>
    </source>
</reference>
<sequence>MHRVLEVLAEGNPELVALGTIVHGSQPVAEAGMGIQYFYSAEVLRIMAEAYSHVTSDALVAAIDRIRPEFDPRSFECMPAIILEKFAVIRHELSVVADKGWAMIAGMF</sequence>
<accession>F4QL51</accession>
<dbReference type="HOGENOM" id="CLU_2191558_0_0_5"/>
<dbReference type="Proteomes" id="UP000006512">
    <property type="component" value="Unassembled WGS sequence"/>
</dbReference>
<protein>
    <submittedName>
        <fullName evidence="1">Uncharacterized protein</fullName>
    </submittedName>
</protein>
<name>F4QL51_9CAUL</name>
<keyword evidence="2" id="KW-1185">Reference proteome</keyword>
<gene>
    <name evidence="1" type="ORF">ABI_18660</name>
</gene>